<dbReference type="Proteomes" id="UP001159363">
    <property type="component" value="Chromosome 1"/>
</dbReference>
<protein>
    <submittedName>
        <fullName evidence="1">Uncharacterized protein</fullName>
    </submittedName>
</protein>
<proteinExistence type="predicted"/>
<comment type="caution">
    <text evidence="1">The sequence shown here is derived from an EMBL/GenBank/DDBJ whole genome shotgun (WGS) entry which is preliminary data.</text>
</comment>
<organism evidence="1 2">
    <name type="scientific">Dryococelus australis</name>
    <dbReference type="NCBI Taxonomy" id="614101"/>
    <lineage>
        <taxon>Eukaryota</taxon>
        <taxon>Metazoa</taxon>
        <taxon>Ecdysozoa</taxon>
        <taxon>Arthropoda</taxon>
        <taxon>Hexapoda</taxon>
        <taxon>Insecta</taxon>
        <taxon>Pterygota</taxon>
        <taxon>Neoptera</taxon>
        <taxon>Polyneoptera</taxon>
        <taxon>Phasmatodea</taxon>
        <taxon>Verophasmatodea</taxon>
        <taxon>Anareolatae</taxon>
        <taxon>Phasmatidae</taxon>
        <taxon>Eurycanthinae</taxon>
        <taxon>Dryococelus</taxon>
    </lineage>
</organism>
<sequence>MFSKYLGNVSFSNSWLCRDIYKDRLCASKYKYAAKCCFCIKEFSISSLGESALKSHMNNVTKLQKLPSVTSVLLSSDTNQNNSNTQIFPENLTLFPSTGDNLHQAWPLTF</sequence>
<name>A0ABQ9IFQ0_9NEOP</name>
<keyword evidence="2" id="KW-1185">Reference proteome</keyword>
<reference evidence="1 2" key="1">
    <citation type="submission" date="2023-02" db="EMBL/GenBank/DDBJ databases">
        <title>LHISI_Scaffold_Assembly.</title>
        <authorList>
            <person name="Stuart O.P."/>
            <person name="Cleave R."/>
            <person name="Magrath M.J.L."/>
            <person name="Mikheyev A.S."/>
        </authorList>
    </citation>
    <scope>NUCLEOTIDE SEQUENCE [LARGE SCALE GENOMIC DNA]</scope>
    <source>
        <strain evidence="1">Daus_M_001</strain>
        <tissue evidence="1">Leg muscle</tissue>
    </source>
</reference>
<evidence type="ECO:0000313" key="1">
    <source>
        <dbReference type="EMBL" id="KAJ8895282.1"/>
    </source>
</evidence>
<accession>A0ABQ9IFQ0</accession>
<gene>
    <name evidence="1" type="ORF">PR048_000607</name>
</gene>
<dbReference type="EMBL" id="JARBHB010000001">
    <property type="protein sequence ID" value="KAJ8895282.1"/>
    <property type="molecule type" value="Genomic_DNA"/>
</dbReference>
<evidence type="ECO:0000313" key="2">
    <source>
        <dbReference type="Proteomes" id="UP001159363"/>
    </source>
</evidence>